<dbReference type="GO" id="GO:0019251">
    <property type="term" value="P:anaerobic cobalamin biosynthetic process"/>
    <property type="evidence" value="ECO:0007669"/>
    <property type="project" value="UniProtKB-UniRule"/>
</dbReference>
<dbReference type="GO" id="GO:0043780">
    <property type="term" value="F:cobalt-precorrin-5B C1-methyltransferase activity"/>
    <property type="evidence" value="ECO:0007669"/>
    <property type="project" value="RHEA"/>
</dbReference>
<dbReference type="RefSeq" id="WP_147713056.1">
    <property type="nucleotide sequence ID" value="NZ_VKAD01000001.1"/>
</dbReference>
<dbReference type="SUPFAM" id="SSF111342">
    <property type="entry name" value="CbiD-like"/>
    <property type="match status" value="1"/>
</dbReference>
<keyword evidence="3 5" id="KW-0808">Transferase</keyword>
<evidence type="ECO:0000256" key="4">
    <source>
        <dbReference type="ARBA" id="ARBA00022691"/>
    </source>
</evidence>
<dbReference type="Proteomes" id="UP000321764">
    <property type="component" value="Unassembled WGS sequence"/>
</dbReference>
<dbReference type="PANTHER" id="PTHR35863">
    <property type="entry name" value="COBALT-PRECORRIN-5B C(1)-METHYLTRANSFERASE"/>
    <property type="match status" value="1"/>
</dbReference>
<name>A0A5C8Z9V4_9GAMM</name>
<dbReference type="HAMAP" id="MF_00787">
    <property type="entry name" value="CbiD"/>
    <property type="match status" value="1"/>
</dbReference>
<dbReference type="NCBIfam" id="TIGR00312">
    <property type="entry name" value="cbiD"/>
    <property type="match status" value="1"/>
</dbReference>
<evidence type="ECO:0000256" key="2">
    <source>
        <dbReference type="ARBA" id="ARBA00022603"/>
    </source>
</evidence>
<dbReference type="AlphaFoldDB" id="A0A5C8Z9V4"/>
<evidence type="ECO:0000313" key="6">
    <source>
        <dbReference type="EMBL" id="TXR53656.1"/>
    </source>
</evidence>
<reference evidence="6 7" key="1">
    <citation type="submission" date="2019-07" db="EMBL/GenBank/DDBJ databases">
        <title>Reinekea sp. strain SSH23 genome sequencing and assembly.</title>
        <authorList>
            <person name="Kim I."/>
        </authorList>
    </citation>
    <scope>NUCLEOTIDE SEQUENCE [LARGE SCALE GENOMIC DNA]</scope>
    <source>
        <strain evidence="6 7">SSH23</strain>
    </source>
</reference>
<dbReference type="PANTHER" id="PTHR35863:SF1">
    <property type="entry name" value="COBALT-PRECORRIN-5B C(1)-METHYLTRANSFERASE"/>
    <property type="match status" value="1"/>
</dbReference>
<keyword evidence="7" id="KW-1185">Reference proteome</keyword>
<dbReference type="GO" id="GO:0032259">
    <property type="term" value="P:methylation"/>
    <property type="evidence" value="ECO:0007669"/>
    <property type="project" value="UniProtKB-KW"/>
</dbReference>
<evidence type="ECO:0000256" key="3">
    <source>
        <dbReference type="ARBA" id="ARBA00022679"/>
    </source>
</evidence>
<evidence type="ECO:0000256" key="5">
    <source>
        <dbReference type="HAMAP-Rule" id="MF_00787"/>
    </source>
</evidence>
<dbReference type="Gene3D" id="3.30.2110.10">
    <property type="entry name" value="CbiD-like"/>
    <property type="match status" value="1"/>
</dbReference>
<proteinExistence type="inferred from homology"/>
<dbReference type="EC" id="2.1.1.195" evidence="5"/>
<dbReference type="UniPathway" id="UPA00148">
    <property type="reaction ID" value="UER00227"/>
</dbReference>
<comment type="catalytic activity">
    <reaction evidence="5">
        <text>Co-precorrin-5B + S-adenosyl-L-methionine = Co-precorrin-6A + S-adenosyl-L-homocysteine</text>
        <dbReference type="Rhea" id="RHEA:26285"/>
        <dbReference type="ChEBI" id="CHEBI:57856"/>
        <dbReference type="ChEBI" id="CHEBI:59789"/>
        <dbReference type="ChEBI" id="CHEBI:60063"/>
        <dbReference type="ChEBI" id="CHEBI:60064"/>
        <dbReference type="EC" id="2.1.1.195"/>
    </reaction>
</comment>
<dbReference type="InterPro" id="IPR002748">
    <property type="entry name" value="CbiD"/>
</dbReference>
<gene>
    <name evidence="5" type="primary">cbiD</name>
    <name evidence="6" type="ORF">FME95_03600</name>
</gene>
<protein>
    <recommendedName>
        <fullName evidence="5">Cobalt-precorrin-5B C(1)-methyltransferase</fullName>
        <ecNumber evidence="5">2.1.1.195</ecNumber>
    </recommendedName>
    <alternativeName>
        <fullName evidence="5">Cobalt-precorrin-6A synthase</fullName>
    </alternativeName>
</protein>
<comment type="function">
    <text evidence="5">Catalyzes the methylation of C-1 in cobalt-precorrin-5B to form cobalt-precorrin-6A.</text>
</comment>
<organism evidence="6 7">
    <name type="scientific">Reinekea thalattae</name>
    <dbReference type="NCBI Taxonomy" id="2593301"/>
    <lineage>
        <taxon>Bacteria</taxon>
        <taxon>Pseudomonadati</taxon>
        <taxon>Pseudomonadota</taxon>
        <taxon>Gammaproteobacteria</taxon>
        <taxon>Oceanospirillales</taxon>
        <taxon>Saccharospirillaceae</taxon>
        <taxon>Reinekea</taxon>
    </lineage>
</organism>
<accession>A0A5C8Z9V4</accession>
<dbReference type="Pfam" id="PF01888">
    <property type="entry name" value="CbiD"/>
    <property type="match status" value="1"/>
</dbReference>
<dbReference type="InterPro" id="IPR036074">
    <property type="entry name" value="CbiD_sf"/>
</dbReference>
<sequence>MWQESSEQVQPLRTGFTTGTCATACSVAAARALFEPNAAMPTVASVTLPRGKTIELTVQTQRLSQQSAKASTIKDAGDDPDITHGAELWSMVELITDAGVHFAAGEGVGKVTKAGLLLAKGEPAINPVPRKMMTEHLQDLAQQYQYSGGFLVTVGVIKGEQLAQKTMNPKLGILGGLSILGTTGIVRPFSCAAWIASIHQGIDVAHANGLQHLGASTGNASEQLLQQRYQFNDTALIEMGDFVGAVLKHLKKLPVAKMSLSGGIGKISKLANGHMDLHSRVSSIDFTALAQTAKNLGADEPLQQKILAANTSVEVVELCHDCGINIAQALCEQALNVCVQKIKRPIEFEVLAINRRGELLAQAATKGFEASL</sequence>
<dbReference type="OrthoDB" id="6439987at2"/>
<keyword evidence="4 5" id="KW-0949">S-adenosyl-L-methionine</keyword>
<comment type="similarity">
    <text evidence="5">Belongs to the CbiD family.</text>
</comment>
<dbReference type="EMBL" id="VKAD01000001">
    <property type="protein sequence ID" value="TXR53656.1"/>
    <property type="molecule type" value="Genomic_DNA"/>
</dbReference>
<keyword evidence="1 5" id="KW-0169">Cobalamin biosynthesis</keyword>
<comment type="caution">
    <text evidence="6">The sequence shown here is derived from an EMBL/GenBank/DDBJ whole genome shotgun (WGS) entry which is preliminary data.</text>
</comment>
<dbReference type="NCBIfam" id="NF000849">
    <property type="entry name" value="PRK00075.1-1"/>
    <property type="match status" value="1"/>
</dbReference>
<dbReference type="PIRSF" id="PIRSF026782">
    <property type="entry name" value="CbiD"/>
    <property type="match status" value="1"/>
</dbReference>
<keyword evidence="2 5" id="KW-0489">Methyltransferase</keyword>
<evidence type="ECO:0000313" key="7">
    <source>
        <dbReference type="Proteomes" id="UP000321764"/>
    </source>
</evidence>
<evidence type="ECO:0000256" key="1">
    <source>
        <dbReference type="ARBA" id="ARBA00022573"/>
    </source>
</evidence>
<comment type="pathway">
    <text evidence="5">Cofactor biosynthesis; adenosylcobalamin biosynthesis; cob(II)yrinate a,c-diamide from sirohydrochlorin (anaerobic route): step 6/10.</text>
</comment>